<name>B6IE65_CAEBR</name>
<dbReference type="InParanoid" id="B6IE65"/>
<protein>
    <submittedName>
        <fullName evidence="1">Protein CBG26693</fullName>
    </submittedName>
</protein>
<dbReference type="CTD" id="68918166"/>
<reference evidence="1 2" key="1">
    <citation type="journal article" date="2003" name="PLoS Biol.">
        <title>The genome sequence of Caenorhabditis briggsae: a platform for comparative genomics.</title>
        <authorList>
            <person name="Stein L.D."/>
            <person name="Bao Z."/>
            <person name="Blasiar D."/>
            <person name="Blumenthal T."/>
            <person name="Brent M.R."/>
            <person name="Chen N."/>
            <person name="Chinwalla A."/>
            <person name="Clarke L."/>
            <person name="Clee C."/>
            <person name="Coghlan A."/>
            <person name="Coulson A."/>
            <person name="D'Eustachio P."/>
            <person name="Fitch D.H."/>
            <person name="Fulton L.A."/>
            <person name="Fulton R.E."/>
            <person name="Griffiths-Jones S."/>
            <person name="Harris T.W."/>
            <person name="Hillier L.W."/>
            <person name="Kamath R."/>
            <person name="Kuwabara P.E."/>
            <person name="Mardis E.R."/>
            <person name="Marra M.A."/>
            <person name="Miner T.L."/>
            <person name="Minx P."/>
            <person name="Mullikin J.C."/>
            <person name="Plumb R.W."/>
            <person name="Rogers J."/>
            <person name="Schein J.E."/>
            <person name="Sohrmann M."/>
            <person name="Spieth J."/>
            <person name="Stajich J.E."/>
            <person name="Wei C."/>
            <person name="Willey D."/>
            <person name="Wilson R.K."/>
            <person name="Durbin R."/>
            <person name="Waterston R.H."/>
        </authorList>
    </citation>
    <scope>NUCLEOTIDE SEQUENCE [LARGE SCALE GENOMIC DNA]</scope>
    <source>
        <strain evidence="1 2">AF16</strain>
    </source>
</reference>
<gene>
    <name evidence="1" type="ORF">CBG26693</name>
    <name evidence="1" type="ORF">CBG_26693</name>
</gene>
<keyword evidence="2" id="KW-1185">Reference proteome</keyword>
<organism evidence="1 2">
    <name type="scientific">Caenorhabditis briggsae</name>
    <dbReference type="NCBI Taxonomy" id="6238"/>
    <lineage>
        <taxon>Eukaryota</taxon>
        <taxon>Metazoa</taxon>
        <taxon>Ecdysozoa</taxon>
        <taxon>Nematoda</taxon>
        <taxon>Chromadorea</taxon>
        <taxon>Rhabditida</taxon>
        <taxon>Rhabditina</taxon>
        <taxon>Rhabditomorpha</taxon>
        <taxon>Rhabditoidea</taxon>
        <taxon>Rhabditidae</taxon>
        <taxon>Peloderinae</taxon>
        <taxon>Caenorhabditis</taxon>
    </lineage>
</organism>
<dbReference type="Proteomes" id="UP000008549">
    <property type="component" value="Unassembled WGS sequence"/>
</dbReference>
<dbReference type="EMBL" id="HE601310">
    <property type="protein sequence ID" value="CAS01129.1"/>
    <property type="molecule type" value="Genomic_DNA"/>
</dbReference>
<accession>B6IE65</accession>
<proteinExistence type="predicted"/>
<dbReference type="KEGG" id="cbr:CBG_26693"/>
<dbReference type="RefSeq" id="XP_045100686.1">
    <property type="nucleotide sequence ID" value="XM_045241414.1"/>
</dbReference>
<evidence type="ECO:0000313" key="2">
    <source>
        <dbReference type="Proteomes" id="UP000008549"/>
    </source>
</evidence>
<evidence type="ECO:0000313" key="1">
    <source>
        <dbReference type="EMBL" id="CAS01129.1"/>
    </source>
</evidence>
<dbReference type="GeneID" id="68918166"/>
<sequence length="9" mass="1067">MSYIRNGVQ</sequence>
<reference evidence="1 2" key="2">
    <citation type="journal article" date="2011" name="PLoS Genet.">
        <title>Caenorhabditis briggsae recombinant inbred line genotypes reveal inter-strain incompatibility and the evolution of recombination.</title>
        <authorList>
            <person name="Ross J.A."/>
            <person name="Koboldt D.C."/>
            <person name="Staisch J.E."/>
            <person name="Chamberlin H.M."/>
            <person name="Gupta B.P."/>
            <person name="Miller R.D."/>
            <person name="Baird S.E."/>
            <person name="Haag E.S."/>
        </authorList>
    </citation>
    <scope>NUCLEOTIDE SEQUENCE [LARGE SCALE GENOMIC DNA]</scope>
    <source>
        <strain evidence="1 2">AF16</strain>
    </source>
</reference>